<dbReference type="OrthoDB" id="6353344at2759"/>
<dbReference type="PANTHER" id="PTHR11461:SF278">
    <property type="entry name" value="SERINE PROTEASE INHIBITOR 88EA"/>
    <property type="match status" value="1"/>
</dbReference>
<dbReference type="GO" id="GO:0004867">
    <property type="term" value="F:serine-type endopeptidase inhibitor activity"/>
    <property type="evidence" value="ECO:0007669"/>
    <property type="project" value="UniProtKB-KW"/>
</dbReference>
<accession>A0A0N6WA16</accession>
<name>A0A0N6WA16_ERISI</name>
<keyword evidence="4" id="KW-0732">Signal</keyword>
<dbReference type="InterPro" id="IPR036186">
    <property type="entry name" value="Serpin_sf"/>
</dbReference>
<dbReference type="InterPro" id="IPR023795">
    <property type="entry name" value="Serpin_CS"/>
</dbReference>
<dbReference type="PROSITE" id="PS00284">
    <property type="entry name" value="SERPIN"/>
    <property type="match status" value="1"/>
</dbReference>
<dbReference type="Pfam" id="PF00079">
    <property type="entry name" value="Serpin"/>
    <property type="match status" value="1"/>
</dbReference>
<reference evidence="6" key="1">
    <citation type="journal article" date="2016" name="Gene">
        <title>Characterization and expression analysis of serpins in the Chinese mitten crab Eriocheir sinensis.</title>
        <authorList>
            <person name="Li Q."/>
            <person name="Liu L."/>
            <person name="Wang Y."/>
            <person name="Xie J."/>
            <person name="He L."/>
            <person name="Wang Q."/>
        </authorList>
    </citation>
    <scope>NUCLEOTIDE SEQUENCE</scope>
</reference>
<dbReference type="Gene3D" id="2.30.39.10">
    <property type="entry name" value="Alpha-1-antitrypsin, domain 1"/>
    <property type="match status" value="1"/>
</dbReference>
<feature type="chain" id="PRO_5006009870" evidence="4">
    <location>
        <begin position="23"/>
        <end position="436"/>
    </location>
</feature>
<dbReference type="GO" id="GO:0005615">
    <property type="term" value="C:extracellular space"/>
    <property type="evidence" value="ECO:0007669"/>
    <property type="project" value="InterPro"/>
</dbReference>
<organism evidence="6">
    <name type="scientific">Eriocheir sinensis</name>
    <name type="common">Chinese mitten crab</name>
    <dbReference type="NCBI Taxonomy" id="95602"/>
    <lineage>
        <taxon>Eukaryota</taxon>
        <taxon>Metazoa</taxon>
        <taxon>Ecdysozoa</taxon>
        <taxon>Arthropoda</taxon>
        <taxon>Crustacea</taxon>
        <taxon>Multicrustacea</taxon>
        <taxon>Malacostraca</taxon>
        <taxon>Eumalacostraca</taxon>
        <taxon>Eucarida</taxon>
        <taxon>Decapoda</taxon>
        <taxon>Pleocyemata</taxon>
        <taxon>Brachyura</taxon>
        <taxon>Eubrachyura</taxon>
        <taxon>Grapsoidea</taxon>
        <taxon>Varunidae</taxon>
        <taxon>Eriocheir</taxon>
    </lineage>
</organism>
<keyword evidence="2" id="KW-0722">Serine protease inhibitor</keyword>
<dbReference type="Gene3D" id="3.30.497.10">
    <property type="entry name" value="Antithrombin, subunit I, domain 2"/>
    <property type="match status" value="1"/>
</dbReference>
<dbReference type="SMART" id="SM00093">
    <property type="entry name" value="SERPIN"/>
    <property type="match status" value="1"/>
</dbReference>
<evidence type="ECO:0000259" key="5">
    <source>
        <dbReference type="SMART" id="SM00093"/>
    </source>
</evidence>
<sequence>MAAKSLTSALSIVLLAVALVCGQGQQQSQQQGQQQGRQVNDINVCFPGEGELRFTTPDPAFPPTVEQFSYSLFRTLSAATGEKSAIMSPYSIWSVLSLAYFGSMGSTQREIENALNFANKTHALSNWRALRFFLEGGAGDAELGIANRGYFSMQLRLNRCLTSNIFDLRLVDFTKSEETRRQINKDVSDTTRGRIPELITFLPPQTRLALVNAIYFKGTWASLFDATLTRPQEFLVPPGRSSGVVQMMTRQDVMSAGEAAGLDSKMIELPYRNSSISMFLLLPNDPRAPISSMVARLNPTTFVGAVRELAAQPQIPVTLSMPKFTLTTRYEDELKSALFNMGVKSLFDPSRADLTGFATAPPLHVDTAIHQATVEVNEEGTVAAGATAFINTRFGPQKTLNLTFNRPFVFLIVDKRTRLPLFIGKVTSAADLEKAV</sequence>
<evidence type="ECO:0000256" key="1">
    <source>
        <dbReference type="ARBA" id="ARBA00022690"/>
    </source>
</evidence>
<evidence type="ECO:0000256" key="4">
    <source>
        <dbReference type="SAM" id="SignalP"/>
    </source>
</evidence>
<proteinExistence type="evidence at transcript level"/>
<protein>
    <submittedName>
        <fullName evidence="6">Serine proteinase inhibitor-3</fullName>
    </submittedName>
</protein>
<keyword evidence="1" id="KW-0646">Protease inhibitor</keyword>
<evidence type="ECO:0000256" key="3">
    <source>
        <dbReference type="RuleBase" id="RU000411"/>
    </source>
</evidence>
<dbReference type="InterPro" id="IPR042185">
    <property type="entry name" value="Serpin_sf_2"/>
</dbReference>
<dbReference type="InterPro" id="IPR000215">
    <property type="entry name" value="Serpin_fam"/>
</dbReference>
<evidence type="ECO:0000256" key="2">
    <source>
        <dbReference type="ARBA" id="ARBA00022900"/>
    </source>
</evidence>
<dbReference type="AlphaFoldDB" id="A0A0N6WA16"/>
<feature type="signal peptide" evidence="4">
    <location>
        <begin position="1"/>
        <end position="22"/>
    </location>
</feature>
<evidence type="ECO:0000313" key="6">
    <source>
        <dbReference type="EMBL" id="AJR22373.1"/>
    </source>
</evidence>
<dbReference type="InterPro" id="IPR042178">
    <property type="entry name" value="Serpin_sf_1"/>
</dbReference>
<dbReference type="InterPro" id="IPR023796">
    <property type="entry name" value="Serpin_dom"/>
</dbReference>
<dbReference type="PANTHER" id="PTHR11461">
    <property type="entry name" value="SERINE PROTEASE INHIBITOR, SERPIN"/>
    <property type="match status" value="1"/>
</dbReference>
<dbReference type="CDD" id="cd19594">
    <property type="entry name" value="serpin_crustaceans_chelicerates_insects"/>
    <property type="match status" value="1"/>
</dbReference>
<feature type="domain" description="Serpin" evidence="5">
    <location>
        <begin position="70"/>
        <end position="429"/>
    </location>
</feature>
<comment type="similarity">
    <text evidence="3">Belongs to the serpin family.</text>
</comment>
<dbReference type="SUPFAM" id="SSF56574">
    <property type="entry name" value="Serpins"/>
    <property type="match status" value="1"/>
</dbReference>
<dbReference type="EMBL" id="KJ576785">
    <property type="protein sequence ID" value="AJR22373.1"/>
    <property type="molecule type" value="mRNA"/>
</dbReference>